<dbReference type="GO" id="GO:0009306">
    <property type="term" value="P:protein secretion"/>
    <property type="evidence" value="ECO:0007669"/>
    <property type="project" value="InterPro"/>
</dbReference>
<dbReference type="GO" id="GO:0005886">
    <property type="term" value="C:plasma membrane"/>
    <property type="evidence" value="ECO:0007669"/>
    <property type="project" value="InterPro"/>
</dbReference>
<dbReference type="EMBL" id="WQMS01000008">
    <property type="protein sequence ID" value="MVO77810.1"/>
    <property type="molecule type" value="Genomic_DNA"/>
</dbReference>
<proteinExistence type="predicted"/>
<evidence type="ECO:0000313" key="7">
    <source>
        <dbReference type="Proteomes" id="UP000441389"/>
    </source>
</evidence>
<dbReference type="PANTHER" id="PTHR36985:SF1">
    <property type="entry name" value="TRANSLOCATION AND ASSEMBLY MODULE SUBUNIT TAMB"/>
    <property type="match status" value="1"/>
</dbReference>
<keyword evidence="4" id="KW-0472">Membrane</keyword>
<evidence type="ECO:0000313" key="6">
    <source>
        <dbReference type="EMBL" id="MVO77810.1"/>
    </source>
</evidence>
<dbReference type="Proteomes" id="UP000441389">
    <property type="component" value="Unassembled WGS sequence"/>
</dbReference>
<gene>
    <name evidence="6" type="ORF">GON01_07660</name>
</gene>
<keyword evidence="3" id="KW-1133">Transmembrane helix</keyword>
<evidence type="ECO:0000259" key="5">
    <source>
        <dbReference type="Pfam" id="PF04357"/>
    </source>
</evidence>
<evidence type="ECO:0000256" key="4">
    <source>
        <dbReference type="ARBA" id="ARBA00023136"/>
    </source>
</evidence>
<feature type="domain" description="Translocation and assembly module TamB C-terminal" evidence="5">
    <location>
        <begin position="1040"/>
        <end position="1383"/>
    </location>
</feature>
<dbReference type="PANTHER" id="PTHR36985">
    <property type="entry name" value="TRANSLOCATION AND ASSEMBLY MODULE SUBUNIT TAMB"/>
    <property type="match status" value="1"/>
</dbReference>
<keyword evidence="7" id="KW-1185">Reference proteome</keyword>
<keyword evidence="2" id="KW-0812">Transmembrane</keyword>
<dbReference type="GO" id="GO:0097347">
    <property type="term" value="C:TAM protein secretion complex"/>
    <property type="evidence" value="ECO:0007669"/>
    <property type="project" value="TreeGrafter"/>
</dbReference>
<dbReference type="RefSeq" id="WP_157026786.1">
    <property type="nucleotide sequence ID" value="NZ_WQMS01000008.1"/>
</dbReference>
<evidence type="ECO:0000256" key="3">
    <source>
        <dbReference type="ARBA" id="ARBA00022989"/>
    </source>
</evidence>
<dbReference type="InterPro" id="IPR007452">
    <property type="entry name" value="TamB_C"/>
</dbReference>
<organism evidence="6 7">
    <name type="scientific">Sphingomonas horti</name>
    <dbReference type="NCBI Taxonomy" id="2682842"/>
    <lineage>
        <taxon>Bacteria</taxon>
        <taxon>Pseudomonadati</taxon>
        <taxon>Pseudomonadota</taxon>
        <taxon>Alphaproteobacteria</taxon>
        <taxon>Sphingomonadales</taxon>
        <taxon>Sphingomonadaceae</taxon>
        <taxon>Sphingomonas</taxon>
    </lineage>
</organism>
<evidence type="ECO:0000256" key="2">
    <source>
        <dbReference type="ARBA" id="ARBA00022692"/>
    </source>
</evidence>
<evidence type="ECO:0000256" key="1">
    <source>
        <dbReference type="ARBA" id="ARBA00004167"/>
    </source>
</evidence>
<reference evidence="6 7" key="1">
    <citation type="submission" date="2019-12" db="EMBL/GenBank/DDBJ databases">
        <authorList>
            <person name="Huq M.A."/>
        </authorList>
    </citation>
    <scope>NUCLEOTIDE SEQUENCE [LARGE SCALE GENOMIC DNA]</scope>
    <source>
        <strain evidence="6 7">MAH-20</strain>
    </source>
</reference>
<sequence>MDEGAPAPVTKRRRRWRLALLPVALLLAVLAGLWGLDTSAGHRFIIDRIERLQIKSGLRIRIGRIEGSIYGSARLKDVRFYDPQGLFLSAPDVRLRWTPWRWTVNRLDIEALTAATATLHKVPQFRRTGKPFTLPSFDIRLGRLAIDRLRIVKGVAGPERVGALAFAVDVRSGRAMVRGGAWTSAGDRLKLLLDAEPKRRKFDLGAQLAAPAGGVIGKLIGTGRPLALVIGGKGNWSVWNGTARLDASGTRIVDTALQVREGEYRLSGGLSLESVTKGRVQRLSGKRIAIDGRGVLERGVLTGRLKLRSDALAVQADGGLDLRRGQYDALMVRAALLQPPALFRNMRGRDVRLHALFDGPYGRARFRYEITSPVVFFDNTGFEQARIVGAGRLSPSPVTVPIRFTARRVTGVGDVAGGILANLQVDGLLKVTGKAITGDNLRVRSDKLTSTASLFVDLRTGDYDVRLAGELRRYYIPGLGIVDVKTTLSVVPGANRLGTHVTGRAQAWVRRFDNGFLAGLAGGLPYLEAGLARDRDGIVHFTNLRITAPSLVLAGNGYRRRDGSFHFEGGGRQATYGPLRLMLDGRIERPTLDILLPRPLDALGIADMRLLLDPNPSGFAYRAGGGSVLGRWASAGAILLPKGEAAQIDVGTLGVAGLTATGVLTSHGRGFDGRLRVTGPGLTGMLGFDRPGDMQRISLSFDATNARIATEPDIRVVRGGLDGEVVLDPRGLVTRGTITARGLRRGPLALARLAASIDLRDGRGQVKAAFAGSRGRAFDLQTAMQVAPDRLTVTGGGTIDRKPVHIDSPAVLTAEAGGWRLAPTALSYGGGQLKLAGLFGDAATEVDASLAAVPMTVFDIVAPNLGLGGTATGRIRYREGAGTLPSGSIDLTVRQLTRSSLVLTSKPIDLGLKAVLSGNQAAARAVAASGGQIIGRAQARLAPLPPEGDLATRLSNAPLFAQLRYAGPADTLWRLTGIQQFDLSGPVAIAADVGGRLPDPVIRGSIKATGARLESATSGTVLTNLDATGRFGGSRLAIDRMTATAGQGGSVTGSGTFDFGAARGVGMDLTVNAHEAVLLNRDDIGATVTGPLRITSSGYGGLIAGEVTLDRSRYRLGRARAETTVSRLARLSELNRPADEVEPPAPPAPWRLDLKATARNRLMVTGLGLDSEWRAGLAITGTVGEPVLVGTATMLRGGYEFAGRRFDLERGTIRFNGANPPDPVLDIAANANIQGLSATIRVTGTGLKPDVAFTSNPALPEDELLSRLLFGTSITNLSAPEAVQLASAVAALQSGGGLDPINALRKAVGLDRLRIIAADPTIGQGTAIAAGKYITRRAFVELITDGQGYSATRVEFQITRWLSVLSTISTIGRQSANVRVSKDY</sequence>
<comment type="subcellular location">
    <subcellularLocation>
        <location evidence="1">Membrane</location>
        <topology evidence="1">Single-pass membrane protein</topology>
    </subcellularLocation>
</comment>
<protein>
    <submittedName>
        <fullName evidence="6">Translocation/assembly module TamB</fullName>
    </submittedName>
</protein>
<dbReference type="Pfam" id="PF04357">
    <property type="entry name" value="TamB"/>
    <property type="match status" value="1"/>
</dbReference>
<name>A0A6I4IZV6_9SPHN</name>
<accession>A0A6I4IZV6</accession>
<comment type="caution">
    <text evidence="6">The sequence shown here is derived from an EMBL/GenBank/DDBJ whole genome shotgun (WGS) entry which is preliminary data.</text>
</comment>